<dbReference type="EMBL" id="FNGS01000001">
    <property type="protein sequence ID" value="SDL16560.1"/>
    <property type="molecule type" value="Genomic_DNA"/>
</dbReference>
<evidence type="ECO:0000313" key="3">
    <source>
        <dbReference type="Proteomes" id="UP000198901"/>
    </source>
</evidence>
<dbReference type="InterPro" id="IPR025401">
    <property type="entry name" value="DUF4374"/>
</dbReference>
<dbReference type="Proteomes" id="UP000198901">
    <property type="component" value="Unassembled WGS sequence"/>
</dbReference>
<accession>A0A1G9HUC8</accession>
<name>A0A1G9HUC8_9BACT</name>
<sequence length="402" mass="43834">MRKSILFGALALCGLFVGCSKDADDNNGPAAGTGSKYVFVAYSVGSEGIESAPYIITADSVTGGKVGLSKGVETDAYSFVPLANKLFAAVWGGQGPITPYQLDATGKIVQAGNTVNAVTAPIYGPVNEEEWVGGGFVEGVSDPMSTLFRFNAKNLILSGRNTIDMTKVTGNGEMPSWYGVFPVDGDKLYIPFECFPGVDGQTTKFKDSTWVMEVSYPDLKYQKVIRDGRSAFIGSWFGMQGLRQIEDGDVYAWSTAAESKNPSAIMRIKKGQDVFDQSYFFNVEAKTGMKVGRGDYISGSRFLMSFYTTKEQSLEWNGRTKLAIVDVKAQTVTWVTGVPEHAQMSYKQKTFVEEDGNTVRYVLKDDAGKIFVYNIDANKATGFKGLEFDGIADITTISRLKY</sequence>
<evidence type="ECO:0008006" key="4">
    <source>
        <dbReference type="Google" id="ProtNLM"/>
    </source>
</evidence>
<dbReference type="OrthoDB" id="738440at2"/>
<protein>
    <recommendedName>
        <fullName evidence="4">DUF4374 domain-containing protein</fullName>
    </recommendedName>
</protein>
<dbReference type="RefSeq" id="WP_093196627.1">
    <property type="nucleotide sequence ID" value="NZ_FNGS01000001.1"/>
</dbReference>
<feature type="chain" id="PRO_5011713048" description="DUF4374 domain-containing protein" evidence="1">
    <location>
        <begin position="24"/>
        <end position="402"/>
    </location>
</feature>
<feature type="signal peptide" evidence="1">
    <location>
        <begin position="1"/>
        <end position="23"/>
    </location>
</feature>
<gene>
    <name evidence="2" type="ORF">SAMN04488090_0210</name>
</gene>
<keyword evidence="3" id="KW-1185">Reference proteome</keyword>
<dbReference type="AlphaFoldDB" id="A0A1G9HUC8"/>
<evidence type="ECO:0000313" key="2">
    <source>
        <dbReference type="EMBL" id="SDL16560.1"/>
    </source>
</evidence>
<dbReference type="STRING" id="563176.SAMN04488090_0210"/>
<organism evidence="2 3">
    <name type="scientific">Siphonobacter aquaeclarae</name>
    <dbReference type="NCBI Taxonomy" id="563176"/>
    <lineage>
        <taxon>Bacteria</taxon>
        <taxon>Pseudomonadati</taxon>
        <taxon>Bacteroidota</taxon>
        <taxon>Cytophagia</taxon>
        <taxon>Cytophagales</taxon>
        <taxon>Cytophagaceae</taxon>
        <taxon>Siphonobacter</taxon>
    </lineage>
</organism>
<proteinExistence type="predicted"/>
<evidence type="ECO:0000256" key="1">
    <source>
        <dbReference type="SAM" id="SignalP"/>
    </source>
</evidence>
<reference evidence="2 3" key="1">
    <citation type="submission" date="2016-10" db="EMBL/GenBank/DDBJ databases">
        <authorList>
            <person name="de Groot N.N."/>
        </authorList>
    </citation>
    <scope>NUCLEOTIDE SEQUENCE [LARGE SCALE GENOMIC DNA]</scope>
    <source>
        <strain evidence="2 3">DSM 21668</strain>
    </source>
</reference>
<keyword evidence="1" id="KW-0732">Signal</keyword>
<dbReference type="Pfam" id="PF14298">
    <property type="entry name" value="DUF4374"/>
    <property type="match status" value="1"/>
</dbReference>
<dbReference type="PROSITE" id="PS51257">
    <property type="entry name" value="PROKAR_LIPOPROTEIN"/>
    <property type="match status" value="1"/>
</dbReference>